<evidence type="ECO:0000313" key="1">
    <source>
        <dbReference type="EMBL" id="KKM04955.1"/>
    </source>
</evidence>
<organism evidence="1">
    <name type="scientific">marine sediment metagenome</name>
    <dbReference type="NCBI Taxonomy" id="412755"/>
    <lineage>
        <taxon>unclassified sequences</taxon>
        <taxon>metagenomes</taxon>
        <taxon>ecological metagenomes</taxon>
    </lineage>
</organism>
<dbReference type="EMBL" id="LAZR01016334">
    <property type="protein sequence ID" value="KKM04955.1"/>
    <property type="molecule type" value="Genomic_DNA"/>
</dbReference>
<accession>A0A0F9H1N8</accession>
<protein>
    <submittedName>
        <fullName evidence="1">Uncharacterized protein</fullName>
    </submittedName>
</protein>
<dbReference type="AlphaFoldDB" id="A0A0F9H1N8"/>
<comment type="caution">
    <text evidence="1">The sequence shown here is derived from an EMBL/GenBank/DDBJ whole genome shotgun (WGS) entry which is preliminary data.</text>
</comment>
<gene>
    <name evidence="1" type="ORF">LCGC14_1758930</name>
</gene>
<reference evidence="1" key="1">
    <citation type="journal article" date="2015" name="Nature">
        <title>Complex archaea that bridge the gap between prokaryotes and eukaryotes.</title>
        <authorList>
            <person name="Spang A."/>
            <person name="Saw J.H."/>
            <person name="Jorgensen S.L."/>
            <person name="Zaremba-Niedzwiedzka K."/>
            <person name="Martijn J."/>
            <person name="Lind A.E."/>
            <person name="van Eijk R."/>
            <person name="Schleper C."/>
            <person name="Guy L."/>
            <person name="Ettema T.J."/>
        </authorList>
    </citation>
    <scope>NUCLEOTIDE SEQUENCE</scope>
</reference>
<sequence length="28" mass="3441">THLNPICRKNCLDVCIDYNNKVRDYDEW</sequence>
<feature type="non-terminal residue" evidence="1">
    <location>
        <position position="1"/>
    </location>
</feature>
<name>A0A0F9H1N8_9ZZZZ</name>
<proteinExistence type="predicted"/>